<sequence length="128" mass="14395">MTNFTTTDNTTLAACKKGILAWQIAFNNQDAKGCAAQYQEDCIMTAIPFGVFEGRKAIEAFWQGIIDQGFKDVDYTQVKWEAESDNSYVLTSKWTMNKAFGVVHRELWVVEADGHARLASDEFEVLGE</sequence>
<comment type="caution">
    <text evidence="2">The sequence shown here is derived from an EMBL/GenBank/DDBJ whole genome shotgun (WGS) entry which is preliminary data.</text>
</comment>
<keyword evidence="3" id="KW-1185">Reference proteome</keyword>
<proteinExistence type="predicted"/>
<evidence type="ECO:0000313" key="3">
    <source>
        <dbReference type="Proteomes" id="UP001139408"/>
    </source>
</evidence>
<evidence type="ECO:0000313" key="2">
    <source>
        <dbReference type="EMBL" id="MCL1105048.1"/>
    </source>
</evidence>
<reference evidence="2" key="1">
    <citation type="submission" date="2022-01" db="EMBL/GenBank/DDBJ databases">
        <title>Whole genome-based taxonomy of the Shewanellaceae.</title>
        <authorList>
            <person name="Martin-Rodriguez A.J."/>
        </authorList>
    </citation>
    <scope>NUCLEOTIDE SEQUENCE</scope>
    <source>
        <strain evidence="2">DSM 23803</strain>
    </source>
</reference>
<gene>
    <name evidence="2" type="ORF">L2749_07205</name>
</gene>
<name>A0A9X1Z4C2_9GAMM</name>
<dbReference type="Gene3D" id="3.10.450.50">
    <property type="match status" value="1"/>
</dbReference>
<organism evidence="2 3">
    <name type="scientific">Shewanella algicola</name>
    <dbReference type="NCBI Taxonomy" id="640633"/>
    <lineage>
        <taxon>Bacteria</taxon>
        <taxon>Pseudomonadati</taxon>
        <taxon>Pseudomonadota</taxon>
        <taxon>Gammaproteobacteria</taxon>
        <taxon>Alteromonadales</taxon>
        <taxon>Shewanellaceae</taxon>
        <taxon>Shewanella</taxon>
    </lineage>
</organism>
<dbReference type="InterPro" id="IPR037401">
    <property type="entry name" value="SnoaL-like"/>
</dbReference>
<accession>A0A9X1Z4C2</accession>
<dbReference type="Pfam" id="PF12680">
    <property type="entry name" value="SnoaL_2"/>
    <property type="match status" value="1"/>
</dbReference>
<dbReference type="Proteomes" id="UP001139408">
    <property type="component" value="Unassembled WGS sequence"/>
</dbReference>
<feature type="domain" description="SnoaL-like" evidence="1">
    <location>
        <begin position="25"/>
        <end position="97"/>
    </location>
</feature>
<protein>
    <submittedName>
        <fullName evidence="2">Nuclear transport factor 2 family protein</fullName>
    </submittedName>
</protein>
<dbReference type="RefSeq" id="WP_188924629.1">
    <property type="nucleotide sequence ID" value="NZ_BMQI01000012.1"/>
</dbReference>
<dbReference type="EMBL" id="JAKILJ010000012">
    <property type="protein sequence ID" value="MCL1105048.1"/>
    <property type="molecule type" value="Genomic_DNA"/>
</dbReference>
<dbReference type="AlphaFoldDB" id="A0A9X1Z4C2"/>
<dbReference type="SUPFAM" id="SSF54427">
    <property type="entry name" value="NTF2-like"/>
    <property type="match status" value="1"/>
</dbReference>
<evidence type="ECO:0000259" key="1">
    <source>
        <dbReference type="Pfam" id="PF12680"/>
    </source>
</evidence>
<dbReference type="InterPro" id="IPR032710">
    <property type="entry name" value="NTF2-like_dom_sf"/>
</dbReference>